<protein>
    <submittedName>
        <fullName evidence="2">Opi1-domain-containing protein</fullName>
    </submittedName>
</protein>
<feature type="compositionally biased region" description="Polar residues" evidence="1">
    <location>
        <begin position="286"/>
        <end position="298"/>
    </location>
</feature>
<feature type="region of interest" description="Disordered" evidence="1">
    <location>
        <begin position="513"/>
        <end position="549"/>
    </location>
</feature>
<feature type="region of interest" description="Disordered" evidence="1">
    <location>
        <begin position="216"/>
        <end position="298"/>
    </location>
</feature>
<gene>
    <name evidence="2" type="ORF">EJ05DRAFT_488813</name>
</gene>
<dbReference type="GO" id="GO:0030968">
    <property type="term" value="P:endoplasmic reticulum unfolded protein response"/>
    <property type="evidence" value="ECO:0007669"/>
    <property type="project" value="TreeGrafter"/>
</dbReference>
<reference evidence="2" key="1">
    <citation type="journal article" date="2020" name="Stud. Mycol.">
        <title>101 Dothideomycetes genomes: a test case for predicting lifestyles and emergence of pathogens.</title>
        <authorList>
            <person name="Haridas S."/>
            <person name="Albert R."/>
            <person name="Binder M."/>
            <person name="Bloem J."/>
            <person name="Labutti K."/>
            <person name="Salamov A."/>
            <person name="Andreopoulos B."/>
            <person name="Baker S."/>
            <person name="Barry K."/>
            <person name="Bills G."/>
            <person name="Bluhm B."/>
            <person name="Cannon C."/>
            <person name="Castanera R."/>
            <person name="Culley D."/>
            <person name="Daum C."/>
            <person name="Ezra D."/>
            <person name="Gonzalez J."/>
            <person name="Henrissat B."/>
            <person name="Kuo A."/>
            <person name="Liang C."/>
            <person name="Lipzen A."/>
            <person name="Lutzoni F."/>
            <person name="Magnuson J."/>
            <person name="Mondo S."/>
            <person name="Nolan M."/>
            <person name="Ohm R."/>
            <person name="Pangilinan J."/>
            <person name="Park H.-J."/>
            <person name="Ramirez L."/>
            <person name="Alfaro M."/>
            <person name="Sun H."/>
            <person name="Tritt A."/>
            <person name="Yoshinaga Y."/>
            <person name="Zwiers L.-H."/>
            <person name="Turgeon B."/>
            <person name="Goodwin S."/>
            <person name="Spatafora J."/>
            <person name="Crous P."/>
            <person name="Grigoriev I."/>
        </authorList>
    </citation>
    <scope>NUCLEOTIDE SEQUENCE</scope>
    <source>
        <strain evidence="2">CBS 121739</strain>
    </source>
</reference>
<feature type="compositionally biased region" description="Basic and acidic residues" evidence="1">
    <location>
        <begin position="239"/>
        <end position="250"/>
    </location>
</feature>
<dbReference type="Pfam" id="PF08618">
    <property type="entry name" value="Opi1"/>
    <property type="match status" value="1"/>
</dbReference>
<evidence type="ECO:0000313" key="2">
    <source>
        <dbReference type="EMBL" id="KAF2754648.1"/>
    </source>
</evidence>
<dbReference type="GO" id="GO:0008654">
    <property type="term" value="P:phospholipid biosynthetic process"/>
    <property type="evidence" value="ECO:0007669"/>
    <property type="project" value="TreeGrafter"/>
</dbReference>
<evidence type="ECO:0000256" key="1">
    <source>
        <dbReference type="SAM" id="MobiDB-lite"/>
    </source>
</evidence>
<dbReference type="GO" id="GO:0003714">
    <property type="term" value="F:transcription corepressor activity"/>
    <property type="evidence" value="ECO:0007669"/>
    <property type="project" value="InterPro"/>
</dbReference>
<dbReference type="PANTHER" id="PTHR38406:SF1">
    <property type="entry name" value="TRANSCRIPTIONAL REPRESSOR OPI1"/>
    <property type="match status" value="1"/>
</dbReference>
<dbReference type="GO" id="GO:0006357">
    <property type="term" value="P:regulation of transcription by RNA polymerase II"/>
    <property type="evidence" value="ECO:0007669"/>
    <property type="project" value="TreeGrafter"/>
</dbReference>
<proteinExistence type="predicted"/>
<dbReference type="InterPro" id="IPR013927">
    <property type="entry name" value="TF_Opi1_Ccg-8"/>
</dbReference>
<dbReference type="EMBL" id="ML996579">
    <property type="protein sequence ID" value="KAF2754648.1"/>
    <property type="molecule type" value="Genomic_DNA"/>
</dbReference>
<dbReference type="AlphaFoldDB" id="A0A6A6VVD7"/>
<organism evidence="2 3">
    <name type="scientific">Pseudovirgaria hyperparasitica</name>
    <dbReference type="NCBI Taxonomy" id="470096"/>
    <lineage>
        <taxon>Eukaryota</taxon>
        <taxon>Fungi</taxon>
        <taxon>Dikarya</taxon>
        <taxon>Ascomycota</taxon>
        <taxon>Pezizomycotina</taxon>
        <taxon>Dothideomycetes</taxon>
        <taxon>Dothideomycetes incertae sedis</taxon>
        <taxon>Acrospermales</taxon>
        <taxon>Acrospermaceae</taxon>
        <taxon>Pseudovirgaria</taxon>
    </lineage>
</organism>
<name>A0A6A6VVD7_9PEZI</name>
<dbReference type="PANTHER" id="PTHR38406">
    <property type="entry name" value="TRANSCRIPTIONAL REPRESSOR OPI1"/>
    <property type="match status" value="1"/>
</dbReference>
<dbReference type="GO" id="GO:0005634">
    <property type="term" value="C:nucleus"/>
    <property type="evidence" value="ECO:0007669"/>
    <property type="project" value="TreeGrafter"/>
</dbReference>
<feature type="region of interest" description="Disordered" evidence="1">
    <location>
        <begin position="1"/>
        <end position="52"/>
    </location>
</feature>
<evidence type="ECO:0000313" key="3">
    <source>
        <dbReference type="Proteomes" id="UP000799437"/>
    </source>
</evidence>
<accession>A0A6A6VVD7</accession>
<dbReference type="Proteomes" id="UP000799437">
    <property type="component" value="Unassembled WGS sequence"/>
</dbReference>
<dbReference type="GeneID" id="54486798"/>
<keyword evidence="3" id="KW-1185">Reference proteome</keyword>
<dbReference type="GO" id="GO:0005783">
    <property type="term" value="C:endoplasmic reticulum"/>
    <property type="evidence" value="ECO:0007669"/>
    <property type="project" value="TreeGrafter"/>
</dbReference>
<feature type="compositionally biased region" description="Basic and acidic residues" evidence="1">
    <location>
        <begin position="274"/>
        <end position="285"/>
    </location>
</feature>
<sequence length="549" mass="60535">MMEQRQQHHRPPAYSHDPSTIFLPPVPTSEPPVDRPSSNLHLPKLDSLHLPPRSNGDTWLGRDTFSHINFPTVPTGTIGGSMAMDASLGVEEATLMSRVPSAVSIDDPDVRLAAEAMCGLSKPPSRGSKVPPIITQDIGKECDREPLLRLLTTSHPWLGTTINGSLTAYALTKNYSPRIVRDSAEYIERNVGTPVTNTISSMGRRTGMEVGIRRYLGEHRRPSDLEAQDEGAGKRRRIEKGDDAVIERGRQLPASSRIRNDSTSSYTESLPAYDDNRSPTYEEKASTQINSTSPGPEQKLNWSTQLIMTTSGLGAALHKESLERLKFCMSLLKHFTEKLGESMECLKSLLRDYEDNRRAAQESADIATGDGAIRLPAEEEERSRQLADEMKRLGGNIWKMLHHVMQSVIKYTWGALPDNASRVVRGQVMSAPVRWQRIQQSDSGSTASTTPYEATTTHHMLVFAQESLEVMAQVAAVIGGTIESAESWLSRMGRAPLEGSSSSHAPVEVIEQMDRDRTPRAEQQMQVATPSTIQGEEKSGPAKPIAIEQ</sequence>
<dbReference type="RefSeq" id="XP_033597099.1">
    <property type="nucleotide sequence ID" value="XM_033745744.1"/>
</dbReference>
<feature type="compositionally biased region" description="Polar residues" evidence="1">
    <location>
        <begin position="521"/>
        <end position="534"/>
    </location>
</feature>
<dbReference type="OrthoDB" id="2441642at2759"/>